<dbReference type="Pfam" id="PF01470">
    <property type="entry name" value="Peptidase_C15"/>
    <property type="match status" value="1"/>
</dbReference>
<evidence type="ECO:0000256" key="2">
    <source>
        <dbReference type="ARBA" id="ARBA00022670"/>
    </source>
</evidence>
<comment type="similarity">
    <text evidence="1">Belongs to the peptidase C15 family.</text>
</comment>
<dbReference type="GO" id="GO:0006508">
    <property type="term" value="P:proteolysis"/>
    <property type="evidence" value="ECO:0007669"/>
    <property type="project" value="UniProtKB-KW"/>
</dbReference>
<dbReference type="PANTHER" id="PTHR23402:SF1">
    <property type="entry name" value="PYROGLUTAMYL-PEPTIDASE I"/>
    <property type="match status" value="1"/>
</dbReference>
<dbReference type="Proteomes" id="UP001324427">
    <property type="component" value="Unassembled WGS sequence"/>
</dbReference>
<dbReference type="InterPro" id="IPR016125">
    <property type="entry name" value="Peptidase_C15-like"/>
</dbReference>
<keyword evidence="6" id="KW-1185">Reference proteome</keyword>
<evidence type="ECO:0000313" key="6">
    <source>
        <dbReference type="Proteomes" id="UP001324427"/>
    </source>
</evidence>
<keyword evidence="3" id="KW-0378">Hydrolase</keyword>
<accession>A0AAV9JIN8</accession>
<dbReference type="InterPro" id="IPR036440">
    <property type="entry name" value="Peptidase_C15-like_sf"/>
</dbReference>
<keyword evidence="2" id="KW-0645">Protease</keyword>
<sequence>MAPRPEADNDAKRDGQERLITVLVTGFGPFQERYPVNPSYEIARSIPQLLPQSTSDCEAVRVIPYGSPIRVCYEDARKNIPPMLESYQETVDLVLHIGMASGRQHYAVERYAHRDNYGTHRDIDGHVPTPDEAVKWYGDCPVMMTTSLDYDSTVQNWQSSILHTPAGSPAHGADCRKSEDAGHFLCDYTYFNSLAWYGRRNKNYEAGANSDRPVLFLHVPAESDETMLDKGRAVAVALIRAMVDSYVGAA</sequence>
<evidence type="ECO:0000256" key="3">
    <source>
        <dbReference type="ARBA" id="ARBA00022801"/>
    </source>
</evidence>
<name>A0AAV9JIN8_9PEZI</name>
<keyword evidence="4" id="KW-0788">Thiol protease</keyword>
<dbReference type="Gene3D" id="3.40.630.20">
    <property type="entry name" value="Peptidase C15, pyroglutamyl peptidase I-like"/>
    <property type="match status" value="1"/>
</dbReference>
<reference evidence="5 6" key="1">
    <citation type="submission" date="2021-11" db="EMBL/GenBank/DDBJ databases">
        <title>Black yeast isolated from Biological Soil Crust.</title>
        <authorList>
            <person name="Kurbessoian T."/>
        </authorList>
    </citation>
    <scope>NUCLEOTIDE SEQUENCE [LARGE SCALE GENOMIC DNA]</scope>
    <source>
        <strain evidence="5 6">CCFEE 5522</strain>
    </source>
</reference>
<comment type="caution">
    <text evidence="5">The sequence shown here is derived from an EMBL/GenBank/DDBJ whole genome shotgun (WGS) entry which is preliminary data.</text>
</comment>
<evidence type="ECO:0000313" key="5">
    <source>
        <dbReference type="EMBL" id="KAK4545134.1"/>
    </source>
</evidence>
<evidence type="ECO:0000256" key="1">
    <source>
        <dbReference type="ARBA" id="ARBA00006641"/>
    </source>
</evidence>
<dbReference type="PANTHER" id="PTHR23402">
    <property type="entry name" value="PROTEASE FAMILY C15 PYROGLUTAMYL-PEPTIDASE I-RELATED"/>
    <property type="match status" value="1"/>
</dbReference>
<proteinExistence type="inferred from homology"/>
<organism evidence="5 6">
    <name type="scientific">Oleoguttula mirabilis</name>
    <dbReference type="NCBI Taxonomy" id="1507867"/>
    <lineage>
        <taxon>Eukaryota</taxon>
        <taxon>Fungi</taxon>
        <taxon>Dikarya</taxon>
        <taxon>Ascomycota</taxon>
        <taxon>Pezizomycotina</taxon>
        <taxon>Dothideomycetes</taxon>
        <taxon>Dothideomycetidae</taxon>
        <taxon>Mycosphaerellales</taxon>
        <taxon>Teratosphaeriaceae</taxon>
        <taxon>Oleoguttula</taxon>
    </lineage>
</organism>
<gene>
    <name evidence="5" type="ORF">LTR36_003685</name>
</gene>
<dbReference type="SUPFAM" id="SSF53182">
    <property type="entry name" value="Pyrrolidone carboxyl peptidase (pyroglutamate aminopeptidase)"/>
    <property type="match status" value="1"/>
</dbReference>
<evidence type="ECO:0000256" key="4">
    <source>
        <dbReference type="ARBA" id="ARBA00022807"/>
    </source>
</evidence>
<dbReference type="AlphaFoldDB" id="A0AAV9JIN8"/>
<dbReference type="EMBL" id="JAVFHQ010000021">
    <property type="protein sequence ID" value="KAK4545134.1"/>
    <property type="molecule type" value="Genomic_DNA"/>
</dbReference>
<evidence type="ECO:0008006" key="7">
    <source>
        <dbReference type="Google" id="ProtNLM"/>
    </source>
</evidence>
<protein>
    <recommendedName>
        <fullName evidence="7">Peptidase C15, pyroglutamyl peptidase I-like protein</fullName>
    </recommendedName>
</protein>
<dbReference type="GO" id="GO:0008234">
    <property type="term" value="F:cysteine-type peptidase activity"/>
    <property type="evidence" value="ECO:0007669"/>
    <property type="project" value="UniProtKB-KW"/>
</dbReference>